<dbReference type="Gene3D" id="3.40.50.880">
    <property type="match status" value="1"/>
</dbReference>
<dbReference type="PANTHER" id="PTHR42695:SF5">
    <property type="entry name" value="GLUTAMINE AMIDOTRANSFERASE YLR126C-RELATED"/>
    <property type="match status" value="1"/>
</dbReference>
<dbReference type="EMBL" id="CP064981">
    <property type="protein sequence ID" value="QQR92436.1"/>
    <property type="molecule type" value="Genomic_DNA"/>
</dbReference>
<dbReference type="GO" id="GO:0005829">
    <property type="term" value="C:cytosol"/>
    <property type="evidence" value="ECO:0007669"/>
    <property type="project" value="TreeGrafter"/>
</dbReference>
<organism evidence="2">
    <name type="scientific">Candidatus Iainarchaeum sp</name>
    <dbReference type="NCBI Taxonomy" id="3101447"/>
    <lineage>
        <taxon>Archaea</taxon>
        <taxon>Candidatus Iainarchaeota</taxon>
        <taxon>Candidatus Iainarchaeia</taxon>
        <taxon>Candidatus Iainarchaeales</taxon>
        <taxon>Candidatus Iainarchaeaceae</taxon>
        <taxon>Candidatus Iainarchaeum</taxon>
    </lineage>
</organism>
<accession>A0A7T9I1U9</accession>
<name>A0A7T9I1U9_9ARCH</name>
<dbReference type="PROSITE" id="PS51273">
    <property type="entry name" value="GATASE_TYPE_1"/>
    <property type="match status" value="1"/>
</dbReference>
<dbReference type="Pfam" id="PF00117">
    <property type="entry name" value="GATase"/>
    <property type="match status" value="1"/>
</dbReference>
<gene>
    <name evidence="2" type="ORF">IPJ89_04770</name>
</gene>
<proteinExistence type="predicted"/>
<dbReference type="SUPFAM" id="SSF52317">
    <property type="entry name" value="Class I glutamine amidotransferase-like"/>
    <property type="match status" value="1"/>
</dbReference>
<reference evidence="2" key="1">
    <citation type="submission" date="2020-11" db="EMBL/GenBank/DDBJ databases">
        <title>Connecting structure to function with the recovery of over 1000 high-quality activated sludge metagenome-assembled genomes encoding full-length rRNA genes using long-read sequencing.</title>
        <authorList>
            <person name="Singleton C.M."/>
            <person name="Petriglieri F."/>
            <person name="Kristensen J.M."/>
            <person name="Kirkegaard R.H."/>
            <person name="Michaelsen T.Y."/>
            <person name="Andersen M.H."/>
            <person name="Karst S.M."/>
            <person name="Dueholm M.S."/>
            <person name="Nielsen P.H."/>
            <person name="Albertsen M."/>
        </authorList>
    </citation>
    <scope>NUCLEOTIDE SEQUENCE</scope>
    <source>
        <strain evidence="2">Fred_18-Q3-R57-64_BAT3C.431</strain>
    </source>
</reference>
<evidence type="ECO:0000313" key="2">
    <source>
        <dbReference type="EMBL" id="QQR92436.1"/>
    </source>
</evidence>
<dbReference type="AlphaFoldDB" id="A0A7T9I1U9"/>
<dbReference type="InterPro" id="IPR044992">
    <property type="entry name" value="ChyE-like"/>
</dbReference>
<dbReference type="Proteomes" id="UP000596004">
    <property type="component" value="Chromosome"/>
</dbReference>
<protein>
    <submittedName>
        <fullName evidence="2">Gamma-glutamyl-gamma-aminobutyrate hydrolase family protein</fullName>
    </submittedName>
</protein>
<keyword evidence="2" id="KW-0378">Hydrolase</keyword>
<evidence type="ECO:0000259" key="1">
    <source>
        <dbReference type="Pfam" id="PF00117"/>
    </source>
</evidence>
<dbReference type="GO" id="GO:0016787">
    <property type="term" value="F:hydrolase activity"/>
    <property type="evidence" value="ECO:0007669"/>
    <property type="project" value="UniProtKB-KW"/>
</dbReference>
<dbReference type="PANTHER" id="PTHR42695">
    <property type="entry name" value="GLUTAMINE AMIDOTRANSFERASE YLR126C-RELATED"/>
    <property type="match status" value="1"/>
</dbReference>
<dbReference type="InterPro" id="IPR017926">
    <property type="entry name" value="GATASE"/>
</dbReference>
<sequence length="187" mass="21026">MTQPYVLIVNSCQNEDLLTKREFVWPIQRALHTPSKTIHISKLKKADVLAANAIIFSGCQLKDNGFVKRVPKLKWLKDCSTPMLGICAGHQLLGMLYGGKISHAEKPMIGWTKLKKKAAHPLTAHLNKVFSAYELHGNLISVPKGFKTLVSSAHNPNEMMVHAKKKIVGVEFHPEVRNERIIQKFVE</sequence>
<feature type="domain" description="Glutamine amidotransferase" evidence="1">
    <location>
        <begin position="48"/>
        <end position="179"/>
    </location>
</feature>
<dbReference type="InterPro" id="IPR029062">
    <property type="entry name" value="Class_I_gatase-like"/>
</dbReference>